<protein>
    <submittedName>
        <fullName evidence="1">Uncharacterized protein</fullName>
    </submittedName>
</protein>
<dbReference type="AlphaFoldDB" id="A0A379PLB5"/>
<organism evidence="1 2">
    <name type="scientific">Ectopseudomonas oleovorans</name>
    <name type="common">Pseudomonas oleovorans</name>
    <dbReference type="NCBI Taxonomy" id="301"/>
    <lineage>
        <taxon>Bacteria</taxon>
        <taxon>Pseudomonadati</taxon>
        <taxon>Pseudomonadota</taxon>
        <taxon>Gammaproteobacteria</taxon>
        <taxon>Pseudomonadales</taxon>
        <taxon>Pseudomonadaceae</taxon>
        <taxon>Ectopseudomonas</taxon>
    </lineage>
</organism>
<reference evidence="1 2" key="1">
    <citation type="submission" date="2018-06" db="EMBL/GenBank/DDBJ databases">
        <authorList>
            <consortium name="Pathogen Informatics"/>
            <person name="Doyle S."/>
        </authorList>
    </citation>
    <scope>NUCLEOTIDE SEQUENCE [LARGE SCALE GENOMIC DNA]</scope>
    <source>
        <strain evidence="1 2">NCTC10692</strain>
    </source>
</reference>
<dbReference type="RefSeq" id="WP_074857325.1">
    <property type="nucleotide sequence ID" value="NZ_FNZC01000019.1"/>
</dbReference>
<sequence>MTTTYEFGQLLLIDKAPTLAQRENVIRNNLTDWRFESGYMRVHKVAVTSAGEFYACVSYPFRSNTIQTYVAGTIQCRRKDEGYWLNFDCFLATASVPFTLTGCPREIFDTGNAMGMMTNVNEDWYQACMQTLVIRDKEQALKKGAVFKLQAGAPSRVLGGERATFAVALSKSKALYICPGSRSTIQGGIDDLMEHYDPVDASTIPEFLEQSSYTEVGELLFDLSGTAPALKGRLAKGVKAKLLAKVRKERDRALAASYEAANLVNPFTTGAWLS</sequence>
<dbReference type="EMBL" id="UGUV01000003">
    <property type="protein sequence ID" value="SUE72759.1"/>
    <property type="molecule type" value="Genomic_DNA"/>
</dbReference>
<accession>A0A379PLB5</accession>
<proteinExistence type="predicted"/>
<dbReference type="Proteomes" id="UP000255303">
    <property type="component" value="Unassembled WGS sequence"/>
</dbReference>
<gene>
    <name evidence="1" type="ORF">NCTC10692_04915</name>
</gene>
<evidence type="ECO:0000313" key="2">
    <source>
        <dbReference type="Proteomes" id="UP000255303"/>
    </source>
</evidence>
<name>A0A379PLB5_ECTOL</name>
<evidence type="ECO:0000313" key="1">
    <source>
        <dbReference type="EMBL" id="SUE72759.1"/>
    </source>
</evidence>